<keyword evidence="3" id="KW-1185">Reference proteome</keyword>
<comment type="caution">
    <text evidence="2">The sequence shown here is derived from an EMBL/GenBank/DDBJ whole genome shotgun (WGS) entry which is preliminary data.</text>
</comment>
<protein>
    <recommendedName>
        <fullName evidence="4">Secreted protein</fullName>
    </recommendedName>
</protein>
<evidence type="ECO:0000256" key="1">
    <source>
        <dbReference type="SAM" id="SignalP"/>
    </source>
</evidence>
<evidence type="ECO:0000313" key="3">
    <source>
        <dbReference type="Proteomes" id="UP000485058"/>
    </source>
</evidence>
<dbReference type="EMBL" id="BLLF01004109">
    <property type="protein sequence ID" value="GFH28937.1"/>
    <property type="molecule type" value="Genomic_DNA"/>
</dbReference>
<name>A0A6A0AAB1_HAELA</name>
<sequence>MAVAVVAIIAVSAGTVRCVCPNLVKNPVESQRSKHIAVMHHMARERVWRGEVEFSYCPTADMLSGGHATWLWHGWGFSATVGDSCAHPCCVSACHVMPSPLSPSAHKEGQVTVPRLLMQHIVAARAGCPQGRSGQLQGLAGLNTTAC</sequence>
<feature type="chain" id="PRO_5025660529" description="Secreted protein" evidence="1">
    <location>
        <begin position="19"/>
        <end position="147"/>
    </location>
</feature>
<evidence type="ECO:0008006" key="4">
    <source>
        <dbReference type="Google" id="ProtNLM"/>
    </source>
</evidence>
<organism evidence="2 3">
    <name type="scientific">Haematococcus lacustris</name>
    <name type="common">Green alga</name>
    <name type="synonym">Haematococcus pluvialis</name>
    <dbReference type="NCBI Taxonomy" id="44745"/>
    <lineage>
        <taxon>Eukaryota</taxon>
        <taxon>Viridiplantae</taxon>
        <taxon>Chlorophyta</taxon>
        <taxon>core chlorophytes</taxon>
        <taxon>Chlorophyceae</taxon>
        <taxon>CS clade</taxon>
        <taxon>Chlamydomonadales</taxon>
        <taxon>Haematococcaceae</taxon>
        <taxon>Haematococcus</taxon>
    </lineage>
</organism>
<evidence type="ECO:0000313" key="2">
    <source>
        <dbReference type="EMBL" id="GFH28937.1"/>
    </source>
</evidence>
<keyword evidence="1" id="KW-0732">Signal</keyword>
<reference evidence="2 3" key="1">
    <citation type="submission" date="2020-02" db="EMBL/GenBank/DDBJ databases">
        <title>Draft genome sequence of Haematococcus lacustris strain NIES-144.</title>
        <authorList>
            <person name="Morimoto D."/>
            <person name="Nakagawa S."/>
            <person name="Yoshida T."/>
            <person name="Sawayama S."/>
        </authorList>
    </citation>
    <scope>NUCLEOTIDE SEQUENCE [LARGE SCALE GENOMIC DNA]</scope>
    <source>
        <strain evidence="2 3">NIES-144</strain>
    </source>
</reference>
<feature type="signal peptide" evidence="1">
    <location>
        <begin position="1"/>
        <end position="18"/>
    </location>
</feature>
<dbReference type="AlphaFoldDB" id="A0A6A0AAB1"/>
<proteinExistence type="predicted"/>
<accession>A0A6A0AAB1</accession>
<dbReference type="Proteomes" id="UP000485058">
    <property type="component" value="Unassembled WGS sequence"/>
</dbReference>
<gene>
    <name evidence="2" type="ORF">HaLaN_27507</name>
</gene>